<dbReference type="SUPFAM" id="SSF55729">
    <property type="entry name" value="Acyl-CoA N-acyltransferases (Nat)"/>
    <property type="match status" value="1"/>
</dbReference>
<dbReference type="AlphaFoldDB" id="A0A974AEG9"/>
<name>A0A974AEG9_9BRAD</name>
<evidence type="ECO:0000259" key="1">
    <source>
        <dbReference type="PROSITE" id="PS51186"/>
    </source>
</evidence>
<accession>A0A974AEG9</accession>
<feature type="domain" description="N-acetyltransferase" evidence="1">
    <location>
        <begin position="1"/>
        <end position="156"/>
    </location>
</feature>
<reference evidence="2" key="1">
    <citation type="submission" date="2020-06" db="EMBL/GenBank/DDBJ databases">
        <title>Whole Genome Sequence of Bradyrhizobium sp. Strain 66S1MB.</title>
        <authorList>
            <person name="Bromfield E."/>
            <person name="Cloutier S."/>
        </authorList>
    </citation>
    <scope>NUCLEOTIDE SEQUENCE</scope>
    <source>
        <strain evidence="2">66S1MB</strain>
    </source>
</reference>
<organism evidence="2">
    <name type="scientific">Bradyrhizobium quebecense</name>
    <dbReference type="NCBI Taxonomy" id="2748629"/>
    <lineage>
        <taxon>Bacteria</taxon>
        <taxon>Pseudomonadati</taxon>
        <taxon>Pseudomonadota</taxon>
        <taxon>Alphaproteobacteria</taxon>
        <taxon>Hyphomicrobiales</taxon>
        <taxon>Nitrobacteraceae</taxon>
        <taxon>Bradyrhizobium</taxon>
    </lineage>
</organism>
<dbReference type="Pfam" id="PF00583">
    <property type="entry name" value="Acetyltransf_1"/>
    <property type="match status" value="1"/>
</dbReference>
<evidence type="ECO:0000313" key="2">
    <source>
        <dbReference type="EMBL" id="NVL08686.1"/>
    </source>
</evidence>
<dbReference type="RefSeq" id="WP_176532167.1">
    <property type="nucleotide sequence ID" value="NZ_CP088022.1"/>
</dbReference>
<protein>
    <recommendedName>
        <fullName evidence="1">N-acetyltransferase domain-containing protein</fullName>
    </recommendedName>
</protein>
<dbReference type="GO" id="GO:0016747">
    <property type="term" value="F:acyltransferase activity, transferring groups other than amino-acyl groups"/>
    <property type="evidence" value="ECO:0007669"/>
    <property type="project" value="InterPro"/>
</dbReference>
<proteinExistence type="predicted"/>
<dbReference type="PROSITE" id="PS51186">
    <property type="entry name" value="GNAT"/>
    <property type="match status" value="1"/>
</dbReference>
<dbReference type="InterPro" id="IPR000182">
    <property type="entry name" value="GNAT_dom"/>
</dbReference>
<gene>
    <name evidence="2" type="ORF">HU230_23575</name>
</gene>
<dbReference type="EMBL" id="JABWSX010000001">
    <property type="protein sequence ID" value="NVL08686.1"/>
    <property type="molecule type" value="Genomic_DNA"/>
</dbReference>
<comment type="caution">
    <text evidence="2">The sequence shown here is derived from an EMBL/GenBank/DDBJ whole genome shotgun (WGS) entry which is preliminary data.</text>
</comment>
<dbReference type="InterPro" id="IPR016181">
    <property type="entry name" value="Acyl_CoA_acyltransferase"/>
</dbReference>
<sequence>MIRPACLSDKSRVIEMLRDFHAEWLARAGASLLTAGDPALEFYPDYAERLFAAHLRSTRACALVLDIEGAAHGLLLAVAIDHLLGPVRIAKENAWWIDPAQRGPSAMRLIAAYLAWARAQGCRVAEMSGLGADPAVAVIYQRCGFVRMETSYVKAL</sequence>
<dbReference type="Gene3D" id="3.40.630.30">
    <property type="match status" value="1"/>
</dbReference>